<evidence type="ECO:0000313" key="3">
    <source>
        <dbReference type="Proteomes" id="UP000541558"/>
    </source>
</evidence>
<dbReference type="AlphaFoldDB" id="A0A8H5CIX3"/>
<gene>
    <name evidence="2" type="ORF">D9611_001918</name>
</gene>
<dbReference type="PANTHER" id="PTHR13887">
    <property type="entry name" value="GLUTATHIONE S-TRANSFERASE KAPPA"/>
    <property type="match status" value="1"/>
</dbReference>
<dbReference type="OrthoDB" id="1930760at2759"/>
<feature type="domain" description="DSBA-like thioredoxin" evidence="1">
    <location>
        <begin position="14"/>
        <end position="218"/>
    </location>
</feature>
<dbReference type="GO" id="GO:0016491">
    <property type="term" value="F:oxidoreductase activity"/>
    <property type="evidence" value="ECO:0007669"/>
    <property type="project" value="InterPro"/>
</dbReference>
<dbReference type="InterPro" id="IPR001853">
    <property type="entry name" value="DSBA-like_thioredoxin_dom"/>
</dbReference>
<evidence type="ECO:0000259" key="1">
    <source>
        <dbReference type="Pfam" id="PF01323"/>
    </source>
</evidence>
<dbReference type="PANTHER" id="PTHR13887:SF41">
    <property type="entry name" value="THIOREDOXIN SUPERFAMILY PROTEIN"/>
    <property type="match status" value="1"/>
</dbReference>
<organism evidence="2 3">
    <name type="scientific">Ephemerocybe angulata</name>
    <dbReference type="NCBI Taxonomy" id="980116"/>
    <lineage>
        <taxon>Eukaryota</taxon>
        <taxon>Fungi</taxon>
        <taxon>Dikarya</taxon>
        <taxon>Basidiomycota</taxon>
        <taxon>Agaricomycotina</taxon>
        <taxon>Agaricomycetes</taxon>
        <taxon>Agaricomycetidae</taxon>
        <taxon>Agaricales</taxon>
        <taxon>Agaricineae</taxon>
        <taxon>Psathyrellaceae</taxon>
        <taxon>Ephemerocybe</taxon>
    </lineage>
</organism>
<proteinExistence type="predicted"/>
<dbReference type="Gene3D" id="3.40.30.10">
    <property type="entry name" value="Glutaredoxin"/>
    <property type="match status" value="1"/>
</dbReference>
<dbReference type="Pfam" id="PF01323">
    <property type="entry name" value="DSBA"/>
    <property type="match status" value="1"/>
</dbReference>
<dbReference type="SUPFAM" id="SSF52833">
    <property type="entry name" value="Thioredoxin-like"/>
    <property type="match status" value="1"/>
</dbReference>
<accession>A0A8H5CIX3</accession>
<protein>
    <recommendedName>
        <fullName evidence="1">DSBA-like thioredoxin domain-containing protein</fullName>
    </recommendedName>
</protein>
<dbReference type="Proteomes" id="UP000541558">
    <property type="component" value="Unassembled WGS sequence"/>
</dbReference>
<dbReference type="InterPro" id="IPR036249">
    <property type="entry name" value="Thioredoxin-like_sf"/>
</dbReference>
<keyword evidence="3" id="KW-1185">Reference proteome</keyword>
<reference evidence="2 3" key="1">
    <citation type="journal article" date="2020" name="ISME J.">
        <title>Uncovering the hidden diversity of litter-decomposition mechanisms in mushroom-forming fungi.</title>
        <authorList>
            <person name="Floudas D."/>
            <person name="Bentzer J."/>
            <person name="Ahren D."/>
            <person name="Johansson T."/>
            <person name="Persson P."/>
            <person name="Tunlid A."/>
        </authorList>
    </citation>
    <scope>NUCLEOTIDE SEQUENCE [LARGE SCALE GENOMIC DNA]</scope>
    <source>
        <strain evidence="2 3">CBS 175.51</strain>
    </source>
</reference>
<name>A0A8H5CIX3_9AGAR</name>
<sequence>MSLDRAVKTVRLTVITDFVCVCCCIGQYELLDAIKYCKDTLDLPIRFELEHIPFRLISTTVLPEGVKEPRHDFFTKSLGKEKMDALENNVIKWGQEKGRTLMLNGIMSQSTKAHRIVLKAGQLGGQDIQTPLISAIFAASMEEGKDVDDPEVLADIAAKNNVMSREEALSFIESDELAKEVEEMSTAARAKGVTGVPVVIIDGKWAVSGSQSCDVYVQIFKKLSTCQGAHCATTSPLPTGLVECTV</sequence>
<evidence type="ECO:0000313" key="2">
    <source>
        <dbReference type="EMBL" id="KAF5342636.1"/>
    </source>
</evidence>
<comment type="caution">
    <text evidence="2">The sequence shown here is derived from an EMBL/GenBank/DDBJ whole genome shotgun (WGS) entry which is preliminary data.</text>
</comment>
<dbReference type="EMBL" id="JAACJK010000001">
    <property type="protein sequence ID" value="KAF5342636.1"/>
    <property type="molecule type" value="Genomic_DNA"/>
</dbReference>